<evidence type="ECO:0000259" key="6">
    <source>
        <dbReference type="PROSITE" id="PS50887"/>
    </source>
</evidence>
<dbReference type="InterPro" id="IPR033417">
    <property type="entry name" value="CHASE8"/>
</dbReference>
<evidence type="ECO:0000256" key="1">
    <source>
        <dbReference type="ARBA" id="ARBA00001946"/>
    </source>
</evidence>
<dbReference type="InterPro" id="IPR000160">
    <property type="entry name" value="GGDEF_dom"/>
</dbReference>
<protein>
    <submittedName>
        <fullName evidence="7">Uncharacterized protein</fullName>
    </submittedName>
</protein>
<dbReference type="Proteomes" id="UP001333710">
    <property type="component" value="Chromosome"/>
</dbReference>
<evidence type="ECO:0000313" key="8">
    <source>
        <dbReference type="Proteomes" id="UP001333710"/>
    </source>
</evidence>
<evidence type="ECO:0000259" key="4">
    <source>
        <dbReference type="PROSITE" id="PS50883"/>
    </source>
</evidence>
<dbReference type="PROSITE" id="PS50885">
    <property type="entry name" value="HAMP"/>
    <property type="match status" value="1"/>
</dbReference>
<feature type="domain" description="GGDEF" evidence="6">
    <location>
        <begin position="291"/>
        <end position="424"/>
    </location>
</feature>
<dbReference type="PANTHER" id="PTHR44757:SF2">
    <property type="entry name" value="BIOFILM ARCHITECTURE MAINTENANCE PROTEIN MBAA"/>
    <property type="match status" value="1"/>
</dbReference>
<feature type="domain" description="EAL" evidence="4">
    <location>
        <begin position="433"/>
        <end position="687"/>
    </location>
</feature>
<accession>A0AA48HTY4</accession>
<evidence type="ECO:0000256" key="2">
    <source>
        <dbReference type="SAM" id="Coils"/>
    </source>
</evidence>
<dbReference type="NCBIfam" id="TIGR00254">
    <property type="entry name" value="GGDEF"/>
    <property type="match status" value="1"/>
</dbReference>
<dbReference type="CDD" id="cd01948">
    <property type="entry name" value="EAL"/>
    <property type="match status" value="1"/>
</dbReference>
<dbReference type="InterPro" id="IPR003660">
    <property type="entry name" value="HAMP_dom"/>
</dbReference>
<dbReference type="CDD" id="cd01949">
    <property type="entry name" value="GGDEF"/>
    <property type="match status" value="1"/>
</dbReference>
<keyword evidence="3" id="KW-0812">Transmembrane</keyword>
<feature type="transmembrane region" description="Helical" evidence="3">
    <location>
        <begin position="160"/>
        <end position="178"/>
    </location>
</feature>
<dbReference type="PROSITE" id="PS50883">
    <property type="entry name" value="EAL"/>
    <property type="match status" value="1"/>
</dbReference>
<dbReference type="PANTHER" id="PTHR44757">
    <property type="entry name" value="DIGUANYLATE CYCLASE DGCP"/>
    <property type="match status" value="1"/>
</dbReference>
<dbReference type="FunFam" id="3.30.70.270:FF:000001">
    <property type="entry name" value="Diguanylate cyclase domain protein"/>
    <property type="match status" value="1"/>
</dbReference>
<dbReference type="KEGG" id="pmaw:MACH26_41880"/>
<dbReference type="SMART" id="SM00304">
    <property type="entry name" value="HAMP"/>
    <property type="match status" value="1"/>
</dbReference>
<dbReference type="PROSITE" id="PS50887">
    <property type="entry name" value="GGDEF"/>
    <property type="match status" value="1"/>
</dbReference>
<keyword evidence="3" id="KW-1133">Transmembrane helix</keyword>
<dbReference type="InterPro" id="IPR043128">
    <property type="entry name" value="Rev_trsase/Diguanyl_cyclase"/>
</dbReference>
<evidence type="ECO:0000256" key="3">
    <source>
        <dbReference type="SAM" id="Phobius"/>
    </source>
</evidence>
<dbReference type="RefSeq" id="WP_338294731.1">
    <property type="nucleotide sequence ID" value="NZ_AP027272.1"/>
</dbReference>
<name>A0AA48HTY4_9ALTE</name>
<dbReference type="Pfam" id="PF00990">
    <property type="entry name" value="GGDEF"/>
    <property type="match status" value="1"/>
</dbReference>
<keyword evidence="3" id="KW-0472">Membrane</keyword>
<keyword evidence="2" id="KW-0175">Coiled coil</keyword>
<proteinExistence type="predicted"/>
<dbReference type="SMART" id="SM00267">
    <property type="entry name" value="GGDEF"/>
    <property type="match status" value="1"/>
</dbReference>
<dbReference type="GO" id="GO:0003824">
    <property type="term" value="F:catalytic activity"/>
    <property type="evidence" value="ECO:0007669"/>
    <property type="project" value="UniProtKB-ARBA"/>
</dbReference>
<dbReference type="Gene3D" id="3.30.70.270">
    <property type="match status" value="1"/>
</dbReference>
<gene>
    <name evidence="7" type="ORF">MACH26_41880</name>
</gene>
<evidence type="ECO:0000259" key="5">
    <source>
        <dbReference type="PROSITE" id="PS50885"/>
    </source>
</evidence>
<dbReference type="InterPro" id="IPR035919">
    <property type="entry name" value="EAL_sf"/>
</dbReference>
<reference evidence="7" key="1">
    <citation type="submission" date="2023-01" db="EMBL/GenBank/DDBJ databases">
        <title>Complete genome sequence of Planctobacterium marinum strain Dej080120_11.</title>
        <authorList>
            <person name="Ueki S."/>
            <person name="Maruyama F."/>
        </authorList>
    </citation>
    <scope>NUCLEOTIDE SEQUENCE</scope>
    <source>
        <strain evidence="7">Dej080120_11</strain>
    </source>
</reference>
<feature type="domain" description="HAMP" evidence="5">
    <location>
        <begin position="184"/>
        <end position="237"/>
    </location>
</feature>
<keyword evidence="8" id="KW-1185">Reference proteome</keyword>
<evidence type="ECO:0000313" key="7">
    <source>
        <dbReference type="EMBL" id="BDX08667.1"/>
    </source>
</evidence>
<dbReference type="Pfam" id="PF17152">
    <property type="entry name" value="CHASE8"/>
    <property type="match status" value="1"/>
</dbReference>
<feature type="transmembrane region" description="Helical" evidence="3">
    <location>
        <begin position="18"/>
        <end position="38"/>
    </location>
</feature>
<dbReference type="SUPFAM" id="SSF55073">
    <property type="entry name" value="Nucleotide cyclase"/>
    <property type="match status" value="1"/>
</dbReference>
<dbReference type="Gene3D" id="6.10.340.10">
    <property type="match status" value="1"/>
</dbReference>
<dbReference type="InterPro" id="IPR001633">
    <property type="entry name" value="EAL_dom"/>
</dbReference>
<dbReference type="InterPro" id="IPR052155">
    <property type="entry name" value="Biofilm_reg_signaling"/>
</dbReference>
<dbReference type="GO" id="GO:0016020">
    <property type="term" value="C:membrane"/>
    <property type="evidence" value="ECO:0007669"/>
    <property type="project" value="InterPro"/>
</dbReference>
<dbReference type="EMBL" id="AP027272">
    <property type="protein sequence ID" value="BDX08667.1"/>
    <property type="molecule type" value="Genomic_DNA"/>
</dbReference>
<dbReference type="GO" id="GO:0007165">
    <property type="term" value="P:signal transduction"/>
    <property type="evidence" value="ECO:0007669"/>
    <property type="project" value="InterPro"/>
</dbReference>
<dbReference type="SMART" id="SM00052">
    <property type="entry name" value="EAL"/>
    <property type="match status" value="1"/>
</dbReference>
<comment type="cofactor">
    <cofactor evidence="1">
        <name>Mg(2+)</name>
        <dbReference type="ChEBI" id="CHEBI:18420"/>
    </cofactor>
</comment>
<feature type="coiled-coil region" evidence="2">
    <location>
        <begin position="225"/>
        <end position="252"/>
    </location>
</feature>
<dbReference type="AlphaFoldDB" id="A0AA48HTY4"/>
<dbReference type="InterPro" id="IPR029787">
    <property type="entry name" value="Nucleotide_cyclase"/>
</dbReference>
<organism evidence="7 8">
    <name type="scientific">Planctobacterium marinum</name>
    <dbReference type="NCBI Taxonomy" id="1631968"/>
    <lineage>
        <taxon>Bacteria</taxon>
        <taxon>Pseudomonadati</taxon>
        <taxon>Pseudomonadota</taxon>
        <taxon>Gammaproteobacteria</taxon>
        <taxon>Alteromonadales</taxon>
        <taxon>Alteromonadaceae</taxon>
        <taxon>Planctobacterium</taxon>
    </lineage>
</organism>
<sequence length="689" mass="77401">MKKLIAQYEQLSFFKKQLLVATIVTSITLALASVLLYGKYVSDHKTRLSENLNGKAQLIAATSRSALLFGDTQAASDVLASLKSFPATQYALLLDKDNNLFASYQRDPEKRLPDYQELQNKLDSSTYLTVHYPVRMDNEVIGYVIMESDSNALSDQRGNYLLILALVFIVSLAVSFFLHWRLQAFLAAPMNKLVELVGYVARNRRYNRRVRLKGSDELGTLITGVNSMLDTIEEHEKQLHAHSERLESLVALRTEQLFNRANYDALTQLPNRHLLVDRLNHGIDNASRENSQMALMFLDLDRFKYVNDNLGHAVGDDLLVQVAEKLSSVVRKADSVCRWGGDEFIILLEHLHSKEDIIPLAEQIIFTLSEPIELSGNQLHISTSIGIARFPDDGTDASTLLRHADVAMYRAKEKGLSQYCFFEHDMIDGSLERLTLEHKLRLALENKSFHLVYQPQICTETGRVCGIEALIRWQDEELGLLNPVQFLPVAEDVGLMHSLSLWVLEEACGQNASWQALGCEQTRVAVNLPASFIMHPNAVDQITQILEKTGLSPKSLEIEITENTFISNTEHAIRVLEQLRQMGINIAVDDFGTGYSSMSYLRDLPVGTLKIDGSFVRQMGVDNINDGIIQSIITLGKSLGLSLIAECVENQQQATQLKDMGCDMIQGYYFSRPLSVEDTTEFLLARVAQ</sequence>
<dbReference type="Pfam" id="PF00563">
    <property type="entry name" value="EAL"/>
    <property type="match status" value="1"/>
</dbReference>
<dbReference type="SUPFAM" id="SSF141868">
    <property type="entry name" value="EAL domain-like"/>
    <property type="match status" value="1"/>
</dbReference>
<dbReference type="Gene3D" id="3.20.20.450">
    <property type="entry name" value="EAL domain"/>
    <property type="match status" value="1"/>
</dbReference>